<comment type="caution">
    <text evidence="3">The sequence shown here is derived from an EMBL/GenBank/DDBJ whole genome shotgun (WGS) entry which is preliminary data.</text>
</comment>
<dbReference type="AlphaFoldDB" id="A0A7W7AFF0"/>
<feature type="region of interest" description="Disordered" evidence="1">
    <location>
        <begin position="333"/>
        <end position="363"/>
    </location>
</feature>
<feature type="compositionally biased region" description="Low complexity" evidence="1">
    <location>
        <begin position="349"/>
        <end position="363"/>
    </location>
</feature>
<gene>
    <name evidence="3" type="ORF">GGQ96_000148</name>
</gene>
<evidence type="ECO:0000256" key="2">
    <source>
        <dbReference type="SAM" id="SignalP"/>
    </source>
</evidence>
<evidence type="ECO:0000313" key="4">
    <source>
        <dbReference type="Proteomes" id="UP000574769"/>
    </source>
</evidence>
<evidence type="ECO:0000256" key="1">
    <source>
        <dbReference type="SAM" id="MobiDB-lite"/>
    </source>
</evidence>
<reference evidence="3 4" key="1">
    <citation type="submission" date="2020-08" db="EMBL/GenBank/DDBJ databases">
        <title>Genomic Encyclopedia of Type Strains, Phase IV (KMG-IV): sequencing the most valuable type-strain genomes for metagenomic binning, comparative biology and taxonomic classification.</title>
        <authorList>
            <person name="Goeker M."/>
        </authorList>
    </citation>
    <scope>NUCLEOTIDE SEQUENCE [LARGE SCALE GENOMIC DNA]</scope>
    <source>
        <strain evidence="3 4">DSM 15867</strain>
    </source>
</reference>
<dbReference type="Proteomes" id="UP000574769">
    <property type="component" value="Unassembled WGS sequence"/>
</dbReference>
<keyword evidence="2" id="KW-0732">Signal</keyword>
<keyword evidence="4" id="KW-1185">Reference proteome</keyword>
<dbReference type="EMBL" id="JACHNY010000001">
    <property type="protein sequence ID" value="MBB4616042.1"/>
    <property type="molecule type" value="Genomic_DNA"/>
</dbReference>
<name>A0A7W7AFF0_9SPHN</name>
<accession>A0A7W7AFF0</accession>
<dbReference type="RefSeq" id="WP_184110621.1">
    <property type="nucleotide sequence ID" value="NZ_JACHNY010000001.1"/>
</dbReference>
<evidence type="ECO:0008006" key="5">
    <source>
        <dbReference type="Google" id="ProtNLM"/>
    </source>
</evidence>
<organism evidence="3 4">
    <name type="scientific">Sphingomonas abaci</name>
    <dbReference type="NCBI Taxonomy" id="237611"/>
    <lineage>
        <taxon>Bacteria</taxon>
        <taxon>Pseudomonadati</taxon>
        <taxon>Pseudomonadota</taxon>
        <taxon>Alphaproteobacteria</taxon>
        <taxon>Sphingomonadales</taxon>
        <taxon>Sphingomonadaceae</taxon>
        <taxon>Sphingomonas</taxon>
    </lineage>
</organism>
<feature type="signal peptide" evidence="2">
    <location>
        <begin position="1"/>
        <end position="37"/>
    </location>
</feature>
<evidence type="ECO:0000313" key="3">
    <source>
        <dbReference type="EMBL" id="MBB4616042.1"/>
    </source>
</evidence>
<feature type="chain" id="PRO_5031217376" description="DUF2268 domain-containing protein" evidence="2">
    <location>
        <begin position="38"/>
        <end position="363"/>
    </location>
</feature>
<proteinExistence type="predicted"/>
<sequence>MDYRLDPSARARYILALGNPRRIFTTFGLLLASSALAANPVIPPPADPLTVEMETGDADRFAALFEAAGGTLSAERLQRDYMDRGSYGVKVFTPNRIKDAADLVNRVAAKPGVYARAVRTCLPIVNQTTAELRATYLALHGLFPDKPLPQLFLVVGAGNSGCTAAPGAQVLGLEVLWRGATTPDALRAIVRGFYAHETTHPLQGGLPAGNILLASVLQEGAADFIAELATGRPMDQARADWAMPREAELWKQFEADLKATRGATAETELKPGTNASEPSIVGSPITTARRRAVPVRLVTGWDNAFGSAGVTSSRTDALRCTIYLCRRTPRLSLRRGPSGRTEQPKPSRRASWSRSRLSVRQWA</sequence>
<protein>
    <recommendedName>
        <fullName evidence="5">DUF2268 domain-containing protein</fullName>
    </recommendedName>
</protein>